<sequence>MNWQINIFHKRPVSGGWKYVGTASFRLGRDLFSSYLALLLRTVKSAAENKSQLMPFLLSADTRQFSDSPLLTEADYPAPGLHEWERSLTSSL</sequence>
<evidence type="ECO:0000313" key="2">
    <source>
        <dbReference type="Proteomes" id="UP000034164"/>
    </source>
</evidence>
<proteinExistence type="predicted"/>
<dbReference type="EMBL" id="LCZI01000524">
    <property type="protein sequence ID" value="KKZ66122.1"/>
    <property type="molecule type" value="Genomic_DNA"/>
</dbReference>
<dbReference type="Proteomes" id="UP000034164">
    <property type="component" value="Unassembled WGS sequence"/>
</dbReference>
<dbReference type="VEuPathDB" id="FungiDB:EMCG_01158"/>
<comment type="caution">
    <text evidence="1">The sequence shown here is derived from an EMBL/GenBank/DDBJ whole genome shotgun (WGS) entry which is preliminary data.</text>
</comment>
<evidence type="ECO:0000313" key="1">
    <source>
        <dbReference type="EMBL" id="KKZ66122.1"/>
    </source>
</evidence>
<organism evidence="1 2">
    <name type="scientific">[Emmonsia] crescens</name>
    <dbReference type="NCBI Taxonomy" id="73230"/>
    <lineage>
        <taxon>Eukaryota</taxon>
        <taxon>Fungi</taxon>
        <taxon>Dikarya</taxon>
        <taxon>Ascomycota</taxon>
        <taxon>Pezizomycotina</taxon>
        <taxon>Eurotiomycetes</taxon>
        <taxon>Eurotiomycetidae</taxon>
        <taxon>Onygenales</taxon>
        <taxon>Ajellomycetaceae</taxon>
        <taxon>Emergomyces</taxon>
    </lineage>
</organism>
<dbReference type="AlphaFoldDB" id="A0A0G2I652"/>
<accession>A0A0G2I652</accession>
<gene>
    <name evidence="1" type="ORF">EMCG_01158</name>
</gene>
<name>A0A0G2I652_9EURO</name>
<protein>
    <submittedName>
        <fullName evidence="1">Uncharacterized protein</fullName>
    </submittedName>
</protein>
<reference evidence="2" key="1">
    <citation type="journal article" date="2015" name="PLoS Genet.">
        <title>The dynamic genome and transcriptome of the human fungal pathogen Blastomyces and close relative Emmonsia.</title>
        <authorList>
            <person name="Munoz J.F."/>
            <person name="Gauthier G.M."/>
            <person name="Desjardins C.A."/>
            <person name="Gallo J.E."/>
            <person name="Holder J."/>
            <person name="Sullivan T.D."/>
            <person name="Marty A.J."/>
            <person name="Carmen J.C."/>
            <person name="Chen Z."/>
            <person name="Ding L."/>
            <person name="Gujja S."/>
            <person name="Magrini V."/>
            <person name="Misas E."/>
            <person name="Mitreva M."/>
            <person name="Priest M."/>
            <person name="Saif S."/>
            <person name="Whiston E.A."/>
            <person name="Young S."/>
            <person name="Zeng Q."/>
            <person name="Goldman W.E."/>
            <person name="Mardis E.R."/>
            <person name="Taylor J.W."/>
            <person name="McEwen J.G."/>
            <person name="Clay O.K."/>
            <person name="Klein B.S."/>
            <person name="Cuomo C.A."/>
        </authorList>
    </citation>
    <scope>NUCLEOTIDE SEQUENCE [LARGE SCALE GENOMIC DNA]</scope>
    <source>
        <strain evidence="2">UAMH 3008</strain>
    </source>
</reference>